<gene>
    <name evidence="2" type="ORF">ACFSSE_14835</name>
</gene>
<keyword evidence="3" id="KW-1185">Reference proteome</keyword>
<name>A0ABW5TWL3_9SPHI</name>
<organism evidence="2 3">
    <name type="scientific">Pedobacter alpinus</name>
    <dbReference type="NCBI Taxonomy" id="1590643"/>
    <lineage>
        <taxon>Bacteria</taxon>
        <taxon>Pseudomonadati</taxon>
        <taxon>Bacteroidota</taxon>
        <taxon>Sphingobacteriia</taxon>
        <taxon>Sphingobacteriales</taxon>
        <taxon>Sphingobacteriaceae</taxon>
        <taxon>Pedobacter</taxon>
    </lineage>
</organism>
<sequence length="353" mass="38511">MKIRKLIMIAIATAFVSSIQAQSLSEFKPNDMSFGVKKAKNAKKIYISDFSVNYQIYNEKQKFKQGGSTLGGGMRGDAMAEASVGLEGLTEKDVQQITDKLYNDYVSKIKASGLQILTAEDAAKTETYSEYEIIDGGKVSLAQLPGTMATAPTGYKYFVKKVAKSGKEKSGGFMGNSQFLFPKLSKELDDAIISKVDITVLFVEDKNAFQGNGVNIKIKTNLRLAANEGIIMTDDSKSLVKFKGQNTVDIVNSEVSFYHGKMGLSSTTSYVGSLSKPLYIQGVIADEKIQSFATGGLSQGVSTMYGTYFSVRDNKSTTTKVIPVEPKKFNDGVYMAASKFIDFHMSAFLNDLK</sequence>
<evidence type="ECO:0000256" key="1">
    <source>
        <dbReference type="SAM" id="SignalP"/>
    </source>
</evidence>
<protein>
    <submittedName>
        <fullName evidence="2">Uncharacterized protein</fullName>
    </submittedName>
</protein>
<evidence type="ECO:0000313" key="2">
    <source>
        <dbReference type="EMBL" id="MFD2732984.1"/>
    </source>
</evidence>
<proteinExistence type="predicted"/>
<dbReference type="Proteomes" id="UP001597546">
    <property type="component" value="Unassembled WGS sequence"/>
</dbReference>
<dbReference type="EMBL" id="JBHULV010000050">
    <property type="protein sequence ID" value="MFD2732984.1"/>
    <property type="molecule type" value="Genomic_DNA"/>
</dbReference>
<feature type="chain" id="PRO_5045183319" evidence="1">
    <location>
        <begin position="22"/>
        <end position="353"/>
    </location>
</feature>
<dbReference type="RefSeq" id="WP_379048057.1">
    <property type="nucleotide sequence ID" value="NZ_JBHSKW010000069.1"/>
</dbReference>
<keyword evidence="1" id="KW-0732">Signal</keyword>
<reference evidence="3" key="1">
    <citation type="journal article" date="2019" name="Int. J. Syst. Evol. Microbiol.">
        <title>The Global Catalogue of Microorganisms (GCM) 10K type strain sequencing project: providing services to taxonomists for standard genome sequencing and annotation.</title>
        <authorList>
            <consortium name="The Broad Institute Genomics Platform"/>
            <consortium name="The Broad Institute Genome Sequencing Center for Infectious Disease"/>
            <person name="Wu L."/>
            <person name="Ma J."/>
        </authorList>
    </citation>
    <scope>NUCLEOTIDE SEQUENCE [LARGE SCALE GENOMIC DNA]</scope>
    <source>
        <strain evidence="3">KCTC 42456</strain>
    </source>
</reference>
<comment type="caution">
    <text evidence="2">The sequence shown here is derived from an EMBL/GenBank/DDBJ whole genome shotgun (WGS) entry which is preliminary data.</text>
</comment>
<feature type="signal peptide" evidence="1">
    <location>
        <begin position="1"/>
        <end position="21"/>
    </location>
</feature>
<evidence type="ECO:0000313" key="3">
    <source>
        <dbReference type="Proteomes" id="UP001597546"/>
    </source>
</evidence>
<accession>A0ABW5TWL3</accession>